<reference evidence="2 3" key="1">
    <citation type="submission" date="2016-12" db="EMBL/GenBank/DDBJ databases">
        <title>Thioflexothrix psekupsii D3 genome sequencing and assembly.</title>
        <authorList>
            <person name="Fomenkov A."/>
            <person name="Vincze T."/>
            <person name="Grabovich M."/>
            <person name="Anton B.P."/>
            <person name="Dubinina G."/>
            <person name="Orlova M."/>
            <person name="Belousova E."/>
            <person name="Roberts R.J."/>
        </authorList>
    </citation>
    <scope>NUCLEOTIDE SEQUENCE [LARGE SCALE GENOMIC DNA]</scope>
    <source>
        <strain evidence="2">D3</strain>
    </source>
</reference>
<keyword evidence="3" id="KW-1185">Reference proteome</keyword>
<evidence type="ECO:0000313" key="2">
    <source>
        <dbReference type="EMBL" id="OUD16188.1"/>
    </source>
</evidence>
<evidence type="ECO:0000259" key="1">
    <source>
        <dbReference type="PROSITE" id="PS51186"/>
    </source>
</evidence>
<protein>
    <recommendedName>
        <fullName evidence="1">N-acetyltransferase domain-containing protein</fullName>
    </recommendedName>
</protein>
<organism evidence="2 3">
    <name type="scientific">Thioflexithrix psekupsensis</name>
    <dbReference type="NCBI Taxonomy" id="1570016"/>
    <lineage>
        <taxon>Bacteria</taxon>
        <taxon>Pseudomonadati</taxon>
        <taxon>Pseudomonadota</taxon>
        <taxon>Gammaproteobacteria</taxon>
        <taxon>Thiotrichales</taxon>
        <taxon>Thioflexithrix</taxon>
    </lineage>
</organism>
<feature type="domain" description="N-acetyltransferase" evidence="1">
    <location>
        <begin position="8"/>
        <end position="162"/>
    </location>
</feature>
<dbReference type="Proteomes" id="UP000194798">
    <property type="component" value="Unassembled WGS sequence"/>
</dbReference>
<dbReference type="GO" id="GO:0016747">
    <property type="term" value="F:acyltransferase activity, transferring groups other than amino-acyl groups"/>
    <property type="evidence" value="ECO:0007669"/>
    <property type="project" value="InterPro"/>
</dbReference>
<sequence>MSDNRSSYTVRQATALDNAAICQVMLSAFGASEGEEIVQLFTQLQPDITAQPMLSLVAVEEEHIVGHILFTAAHIVPVTSMRAALLAPLAVHPARQNQGIGGQLITTGLALLLRQGVDVVFVLGYPAYYQKYGFIPAGEKGLSAPHPILPKNAGAWMVQALRSGVIGEVRGQVHCAEAIRDPKYWQE</sequence>
<dbReference type="PROSITE" id="PS51186">
    <property type="entry name" value="GNAT"/>
    <property type="match status" value="1"/>
</dbReference>
<comment type="caution">
    <text evidence="2">The sequence shown here is derived from an EMBL/GenBank/DDBJ whole genome shotgun (WGS) entry which is preliminary data.</text>
</comment>
<dbReference type="Gene3D" id="3.40.630.30">
    <property type="match status" value="1"/>
</dbReference>
<gene>
    <name evidence="2" type="ORF">TPSD3_00225</name>
</gene>
<accession>A0A251XC71</accession>
<dbReference type="EMBL" id="MSLT01000001">
    <property type="protein sequence ID" value="OUD16188.1"/>
    <property type="molecule type" value="Genomic_DNA"/>
</dbReference>
<dbReference type="OrthoDB" id="9797178at2"/>
<proteinExistence type="predicted"/>
<dbReference type="InterPro" id="IPR016181">
    <property type="entry name" value="Acyl_CoA_acyltransferase"/>
</dbReference>
<dbReference type="InterPro" id="IPR000182">
    <property type="entry name" value="GNAT_dom"/>
</dbReference>
<dbReference type="SUPFAM" id="SSF55729">
    <property type="entry name" value="Acyl-CoA N-acyltransferases (Nat)"/>
    <property type="match status" value="1"/>
</dbReference>
<dbReference type="AlphaFoldDB" id="A0A251XC71"/>
<dbReference type="Pfam" id="PF13508">
    <property type="entry name" value="Acetyltransf_7"/>
    <property type="match status" value="1"/>
</dbReference>
<dbReference type="CDD" id="cd04301">
    <property type="entry name" value="NAT_SF"/>
    <property type="match status" value="1"/>
</dbReference>
<name>A0A251XC71_9GAMM</name>
<evidence type="ECO:0000313" key="3">
    <source>
        <dbReference type="Proteomes" id="UP000194798"/>
    </source>
</evidence>
<dbReference type="RefSeq" id="WP_086486588.1">
    <property type="nucleotide sequence ID" value="NZ_MSLT01000001.1"/>
</dbReference>